<comment type="caution">
    <text evidence="1">The sequence shown here is derived from an EMBL/GenBank/DDBJ whole genome shotgun (WGS) entry which is preliminary data.</text>
</comment>
<accession>A0ACB8BNL2</accession>
<dbReference type="EMBL" id="MU266378">
    <property type="protein sequence ID" value="KAH7926735.1"/>
    <property type="molecule type" value="Genomic_DNA"/>
</dbReference>
<sequence length="276" mass="30072">MSSDGDPRIPAKQNSRKEANQDARVPPPSIRSTAARTITLEDRGNSTLTTQTPTTRPGRICDNTKHPVGIFVHSEQSRSVAAHCSSCTCPRGTNKGTHGEQAWSEQEKDFLSLFSSAVVPDARPLVSSQPQALNQTMAVQQYTCREEPPVTPGPDPALDRSPVPPTRRRERPRCRCQVRNTLAQASFAPFTQGLATHATLLAFRAVMEGHITPPSSEVEVEVRQAGFRHVYAGRQLSGYTSSPPRRWAGALWEVGHTSRRKIGPSAVIAVCHPTGV</sequence>
<evidence type="ECO:0000313" key="1">
    <source>
        <dbReference type="EMBL" id="KAH7926735.1"/>
    </source>
</evidence>
<evidence type="ECO:0000313" key="2">
    <source>
        <dbReference type="Proteomes" id="UP000790709"/>
    </source>
</evidence>
<proteinExistence type="predicted"/>
<organism evidence="1 2">
    <name type="scientific">Leucogyrophana mollusca</name>
    <dbReference type="NCBI Taxonomy" id="85980"/>
    <lineage>
        <taxon>Eukaryota</taxon>
        <taxon>Fungi</taxon>
        <taxon>Dikarya</taxon>
        <taxon>Basidiomycota</taxon>
        <taxon>Agaricomycotina</taxon>
        <taxon>Agaricomycetes</taxon>
        <taxon>Agaricomycetidae</taxon>
        <taxon>Boletales</taxon>
        <taxon>Boletales incertae sedis</taxon>
        <taxon>Leucogyrophana</taxon>
    </lineage>
</organism>
<gene>
    <name evidence="1" type="ORF">BV22DRAFT_1045887</name>
</gene>
<keyword evidence="2" id="KW-1185">Reference proteome</keyword>
<name>A0ACB8BNL2_9AGAM</name>
<reference evidence="1" key="1">
    <citation type="journal article" date="2021" name="New Phytol.">
        <title>Evolutionary innovations through gain and loss of genes in the ectomycorrhizal Boletales.</title>
        <authorList>
            <person name="Wu G."/>
            <person name="Miyauchi S."/>
            <person name="Morin E."/>
            <person name="Kuo A."/>
            <person name="Drula E."/>
            <person name="Varga T."/>
            <person name="Kohler A."/>
            <person name="Feng B."/>
            <person name="Cao Y."/>
            <person name="Lipzen A."/>
            <person name="Daum C."/>
            <person name="Hundley H."/>
            <person name="Pangilinan J."/>
            <person name="Johnson J."/>
            <person name="Barry K."/>
            <person name="LaButti K."/>
            <person name="Ng V."/>
            <person name="Ahrendt S."/>
            <person name="Min B."/>
            <person name="Choi I.G."/>
            <person name="Park H."/>
            <person name="Plett J.M."/>
            <person name="Magnuson J."/>
            <person name="Spatafora J.W."/>
            <person name="Nagy L.G."/>
            <person name="Henrissat B."/>
            <person name="Grigoriev I.V."/>
            <person name="Yang Z.L."/>
            <person name="Xu J."/>
            <person name="Martin F.M."/>
        </authorList>
    </citation>
    <scope>NUCLEOTIDE SEQUENCE</scope>
    <source>
        <strain evidence="1">KUC20120723A-06</strain>
    </source>
</reference>
<protein>
    <submittedName>
        <fullName evidence="1">Uncharacterized protein</fullName>
    </submittedName>
</protein>
<dbReference type="Proteomes" id="UP000790709">
    <property type="component" value="Unassembled WGS sequence"/>
</dbReference>